<dbReference type="Proteomes" id="UP001162164">
    <property type="component" value="Unassembled WGS sequence"/>
</dbReference>
<accession>A0ABQ9J6K4</accession>
<gene>
    <name evidence="1" type="ORF">NQ317_018402</name>
</gene>
<dbReference type="EMBL" id="JAPWTJ010001153">
    <property type="protein sequence ID" value="KAJ8973557.1"/>
    <property type="molecule type" value="Genomic_DNA"/>
</dbReference>
<name>A0ABQ9J6K4_9CUCU</name>
<protein>
    <submittedName>
        <fullName evidence="1">Uncharacterized protein</fullName>
    </submittedName>
</protein>
<evidence type="ECO:0000313" key="2">
    <source>
        <dbReference type="Proteomes" id="UP001162164"/>
    </source>
</evidence>
<keyword evidence="2" id="KW-1185">Reference proteome</keyword>
<comment type="caution">
    <text evidence="1">The sequence shown here is derived from an EMBL/GenBank/DDBJ whole genome shotgun (WGS) entry which is preliminary data.</text>
</comment>
<sequence length="252" mass="30290">MRNVYLNVSSQLYMHCVIKIFSERYNLFNIYCLWQFRLVQKCIKYYKTVFKLNVKCPESLFDYVIFKKQHWFYKILRNCNEYAFNEDITNKVITIKLIEATNMPEINIEQVQTLLTQIQPGKLEDFWKYYVNVINYLVNLSYNDNTEINVNEFFSHASENCSLDVISKYLLLQKITEEENLHNVAEKNSWCLITQDHLSNEGTENNYICKEKNIMLILHLLKSVIGEITLQNMYDKHTREYTRFSNLKKIFV</sequence>
<proteinExistence type="predicted"/>
<evidence type="ECO:0000313" key="1">
    <source>
        <dbReference type="EMBL" id="KAJ8973557.1"/>
    </source>
</evidence>
<reference evidence="1" key="1">
    <citation type="journal article" date="2023" name="Insect Mol. Biol.">
        <title>Genome sequencing provides insights into the evolution of gene families encoding plant cell wall-degrading enzymes in longhorned beetles.</title>
        <authorList>
            <person name="Shin N.R."/>
            <person name="Okamura Y."/>
            <person name="Kirsch R."/>
            <person name="Pauchet Y."/>
        </authorList>
    </citation>
    <scope>NUCLEOTIDE SEQUENCE</scope>
    <source>
        <strain evidence="1">MMC_N1</strain>
    </source>
</reference>
<organism evidence="1 2">
    <name type="scientific">Molorchus minor</name>
    <dbReference type="NCBI Taxonomy" id="1323400"/>
    <lineage>
        <taxon>Eukaryota</taxon>
        <taxon>Metazoa</taxon>
        <taxon>Ecdysozoa</taxon>
        <taxon>Arthropoda</taxon>
        <taxon>Hexapoda</taxon>
        <taxon>Insecta</taxon>
        <taxon>Pterygota</taxon>
        <taxon>Neoptera</taxon>
        <taxon>Endopterygota</taxon>
        <taxon>Coleoptera</taxon>
        <taxon>Polyphaga</taxon>
        <taxon>Cucujiformia</taxon>
        <taxon>Chrysomeloidea</taxon>
        <taxon>Cerambycidae</taxon>
        <taxon>Lamiinae</taxon>
        <taxon>Monochamini</taxon>
        <taxon>Molorchus</taxon>
    </lineage>
</organism>